<evidence type="ECO:0000256" key="1">
    <source>
        <dbReference type="ARBA" id="ARBA00000448"/>
    </source>
</evidence>
<dbReference type="Gene3D" id="2.60.40.10">
    <property type="entry name" value="Immunoglobulins"/>
    <property type="match status" value="1"/>
</dbReference>
<evidence type="ECO:0000256" key="13">
    <source>
        <dbReference type="ARBA" id="ARBA00023326"/>
    </source>
</evidence>
<evidence type="ECO:0000313" key="17">
    <source>
        <dbReference type="Proteomes" id="UP000824998"/>
    </source>
</evidence>
<dbReference type="Gene3D" id="3.20.20.300">
    <property type="entry name" value="Glycoside hydrolase, family 3, N-terminal domain"/>
    <property type="match status" value="1"/>
</dbReference>
<organism evidence="16 17">
    <name type="scientific">Amylocarpus encephaloides</name>
    <dbReference type="NCBI Taxonomy" id="45428"/>
    <lineage>
        <taxon>Eukaryota</taxon>
        <taxon>Fungi</taxon>
        <taxon>Dikarya</taxon>
        <taxon>Ascomycota</taxon>
        <taxon>Pezizomycotina</taxon>
        <taxon>Leotiomycetes</taxon>
        <taxon>Helotiales</taxon>
        <taxon>Helotiales incertae sedis</taxon>
        <taxon>Amylocarpus</taxon>
    </lineage>
</organism>
<keyword evidence="17" id="KW-1185">Reference proteome</keyword>
<keyword evidence="8" id="KW-0378">Hydrolase</keyword>
<dbReference type="PANTHER" id="PTHR42715">
    <property type="entry name" value="BETA-GLUCOSIDASE"/>
    <property type="match status" value="1"/>
</dbReference>
<reference evidence="16" key="1">
    <citation type="journal article" date="2021" name="IMA Fungus">
        <title>Genomic characterization of three marine fungi, including Emericellopsis atlantica sp. nov. with signatures of a generalist lifestyle and marine biomass degradation.</title>
        <authorList>
            <person name="Hagestad O.C."/>
            <person name="Hou L."/>
            <person name="Andersen J.H."/>
            <person name="Hansen E.H."/>
            <person name="Altermark B."/>
            <person name="Li C."/>
            <person name="Kuhnert E."/>
            <person name="Cox R.J."/>
            <person name="Crous P.W."/>
            <person name="Spatafora J.W."/>
            <person name="Lail K."/>
            <person name="Amirebrahimi M."/>
            <person name="Lipzen A."/>
            <person name="Pangilinan J."/>
            <person name="Andreopoulos W."/>
            <person name="Hayes R.D."/>
            <person name="Ng V."/>
            <person name="Grigoriev I.V."/>
            <person name="Jackson S.A."/>
            <person name="Sutton T.D.S."/>
            <person name="Dobson A.D.W."/>
            <person name="Rama T."/>
        </authorList>
    </citation>
    <scope>NUCLEOTIDE SEQUENCE</scope>
    <source>
        <strain evidence="16">TRa018bII</strain>
    </source>
</reference>
<dbReference type="GO" id="GO:0005576">
    <property type="term" value="C:extracellular region"/>
    <property type="evidence" value="ECO:0007669"/>
    <property type="project" value="UniProtKB-SubCell"/>
</dbReference>
<comment type="caution">
    <text evidence="16">The sequence shown here is derived from an EMBL/GenBank/DDBJ whole genome shotgun (WGS) entry which is preliminary data.</text>
</comment>
<keyword evidence="10" id="KW-0325">Glycoprotein</keyword>
<dbReference type="Pfam" id="PF00933">
    <property type="entry name" value="Glyco_hydro_3"/>
    <property type="match status" value="1"/>
</dbReference>
<dbReference type="Gene3D" id="3.40.50.1700">
    <property type="entry name" value="Glycoside hydrolase family 3 C-terminal domain"/>
    <property type="match status" value="1"/>
</dbReference>
<feature type="chain" id="PRO_5040134935" description="beta-glucosidase" evidence="14">
    <location>
        <begin position="22"/>
        <end position="729"/>
    </location>
</feature>
<comment type="similarity">
    <text evidence="4">Belongs to the glycosyl hydrolase 3 family.</text>
</comment>
<dbReference type="InterPro" id="IPR026891">
    <property type="entry name" value="Fn3-like"/>
</dbReference>
<dbReference type="Pfam" id="PF01915">
    <property type="entry name" value="Glyco_hydro_3_C"/>
    <property type="match status" value="1"/>
</dbReference>
<evidence type="ECO:0000256" key="9">
    <source>
        <dbReference type="ARBA" id="ARBA00023001"/>
    </source>
</evidence>
<dbReference type="PANTHER" id="PTHR42715:SF28">
    <property type="entry name" value="BETA-GLUCOSIDASE L-RELATED"/>
    <property type="match status" value="1"/>
</dbReference>
<dbReference type="InterPro" id="IPR036881">
    <property type="entry name" value="Glyco_hydro_3_C_sf"/>
</dbReference>
<keyword evidence="6" id="KW-0964">Secreted</keyword>
<dbReference type="GO" id="GO:0030245">
    <property type="term" value="P:cellulose catabolic process"/>
    <property type="evidence" value="ECO:0007669"/>
    <property type="project" value="UniProtKB-KW"/>
</dbReference>
<sequence length="729" mass="77154">MKHLGSASLLAISATFRTVVADVDWTTAYSKATTALGKLTNQEKIGIVTGTGWEKGPCVGNTSPVAKIGLPSLCLQDGPLGVRYAQNVSAFPAGIMAGSTWDVDLIRERGVAMGEEAKGLGIHVLLGPVSGPLGKNPRGGRNWEGFSNDPYLAGIAMAETIKGMQSAGVQANAKHYIGNEQEKFRGSATANIPDRVNHELYLWPFADAVKAGVASVMCSYNRVNGTYVCEHEGALEGVLKRELGFRGWVVSDWGAQHTTNGSAFAGLDMAMPGDGFGNNKYLWGESLATAVSSGEIPQSRLDDMVTRILASYYLVGQDKEYPSVQGWSSWNGGKGGPNVQGDHKKVARAIARDGIVLLKNEGNILPLKKPKSLAIVGSDAIVNPSGPNACVDRGCNIGTLAMGWGSGTAEFPYLVGPLDAIQAQAKLDNTTIVSSITDTPAEGATAAAAADTAIVFINSHAGEGYIVVEGSDGDRLTLSPAHNGNDLVRSVASSNPNTIVVIHSVGPLILEPILSFPSVKAIVWAGLPGQESGNGLADILYGKTSPSGKLPYTIARRDEDYGGDVKGGNGDDEYSEGLYVDYRYFDKRGIKPRFEFGFGLSYTTFTYSGLEITPSTLSPSIGLSSDLYDTIVTVTTAVTNNGTVAGAEAAQFYVSLPSSAPESPVRQLRGFKKVMLGVGESKTVKFDLRRKDLSYWDVVAQQWVMAKGEYTVWVGASSRDLRVSGVLRG</sequence>
<evidence type="ECO:0000256" key="14">
    <source>
        <dbReference type="SAM" id="SignalP"/>
    </source>
</evidence>
<dbReference type="OrthoDB" id="434at2759"/>
<dbReference type="PRINTS" id="PR00133">
    <property type="entry name" value="GLHYDRLASE3"/>
</dbReference>
<evidence type="ECO:0000256" key="3">
    <source>
        <dbReference type="ARBA" id="ARBA00004987"/>
    </source>
</evidence>
<evidence type="ECO:0000256" key="12">
    <source>
        <dbReference type="ARBA" id="ARBA00023295"/>
    </source>
</evidence>
<keyword evidence="7 14" id="KW-0732">Signal</keyword>
<dbReference type="InterPro" id="IPR001764">
    <property type="entry name" value="Glyco_hydro_3_N"/>
</dbReference>
<evidence type="ECO:0000256" key="5">
    <source>
        <dbReference type="ARBA" id="ARBA00012744"/>
    </source>
</evidence>
<keyword evidence="11" id="KW-0119">Carbohydrate metabolism</keyword>
<evidence type="ECO:0000256" key="6">
    <source>
        <dbReference type="ARBA" id="ARBA00022525"/>
    </source>
</evidence>
<dbReference type="AlphaFoldDB" id="A0A9P7YIG3"/>
<protein>
    <recommendedName>
        <fullName evidence="5">beta-glucosidase</fullName>
        <ecNumber evidence="5">3.2.1.21</ecNumber>
    </recommendedName>
</protein>
<evidence type="ECO:0000313" key="16">
    <source>
        <dbReference type="EMBL" id="KAG9234413.1"/>
    </source>
</evidence>
<dbReference type="FunFam" id="2.60.40.10:FF:000495">
    <property type="entry name" value="Periplasmic beta-glucosidase"/>
    <property type="match status" value="1"/>
</dbReference>
<comment type="catalytic activity">
    <reaction evidence="1">
        <text>Hydrolysis of terminal, non-reducing beta-D-glucosyl residues with release of beta-D-glucose.</text>
        <dbReference type="EC" id="3.2.1.21"/>
    </reaction>
</comment>
<dbReference type="InterPro" id="IPR017853">
    <property type="entry name" value="GH"/>
</dbReference>
<dbReference type="InterPro" id="IPR036962">
    <property type="entry name" value="Glyco_hydro_3_N_sf"/>
</dbReference>
<dbReference type="InterPro" id="IPR013783">
    <property type="entry name" value="Ig-like_fold"/>
</dbReference>
<dbReference type="Proteomes" id="UP000824998">
    <property type="component" value="Unassembled WGS sequence"/>
</dbReference>
<dbReference type="InterPro" id="IPR050288">
    <property type="entry name" value="Cellulose_deg_GH3"/>
</dbReference>
<dbReference type="SMART" id="SM01217">
    <property type="entry name" value="Fn3_like"/>
    <property type="match status" value="1"/>
</dbReference>
<dbReference type="FunFam" id="3.40.50.1700:FF:000003">
    <property type="entry name" value="Probable beta-glucosidase"/>
    <property type="match status" value="1"/>
</dbReference>
<evidence type="ECO:0000256" key="4">
    <source>
        <dbReference type="ARBA" id="ARBA00005336"/>
    </source>
</evidence>
<keyword evidence="9" id="KW-0136">Cellulose degradation</keyword>
<dbReference type="InterPro" id="IPR002772">
    <property type="entry name" value="Glyco_hydro_3_C"/>
</dbReference>
<dbReference type="EC" id="3.2.1.21" evidence="5"/>
<evidence type="ECO:0000256" key="7">
    <source>
        <dbReference type="ARBA" id="ARBA00022729"/>
    </source>
</evidence>
<evidence type="ECO:0000256" key="11">
    <source>
        <dbReference type="ARBA" id="ARBA00023277"/>
    </source>
</evidence>
<evidence type="ECO:0000256" key="10">
    <source>
        <dbReference type="ARBA" id="ARBA00023180"/>
    </source>
</evidence>
<dbReference type="FunFam" id="3.20.20.300:FF:000002">
    <property type="entry name" value="Probable beta-glucosidase"/>
    <property type="match status" value="1"/>
</dbReference>
<dbReference type="SUPFAM" id="SSF51445">
    <property type="entry name" value="(Trans)glycosidases"/>
    <property type="match status" value="1"/>
</dbReference>
<comment type="subcellular location">
    <subcellularLocation>
        <location evidence="2">Secreted</location>
    </subcellularLocation>
</comment>
<dbReference type="SUPFAM" id="SSF52279">
    <property type="entry name" value="Beta-D-glucan exohydrolase, C-terminal domain"/>
    <property type="match status" value="1"/>
</dbReference>
<feature type="signal peptide" evidence="14">
    <location>
        <begin position="1"/>
        <end position="21"/>
    </location>
</feature>
<keyword evidence="13" id="KW-0624">Polysaccharide degradation</keyword>
<feature type="domain" description="Fibronectin type III-like" evidence="15">
    <location>
        <begin position="648"/>
        <end position="718"/>
    </location>
</feature>
<proteinExistence type="inferred from homology"/>
<dbReference type="GO" id="GO:0008422">
    <property type="term" value="F:beta-glucosidase activity"/>
    <property type="evidence" value="ECO:0007669"/>
    <property type="project" value="UniProtKB-EC"/>
</dbReference>
<dbReference type="Pfam" id="PF14310">
    <property type="entry name" value="Fn3-like"/>
    <property type="match status" value="1"/>
</dbReference>
<accession>A0A9P7YIG3</accession>
<gene>
    <name evidence="16" type="ORF">BJ875DRAFT_495844</name>
</gene>
<keyword evidence="12" id="KW-0326">Glycosidase</keyword>
<evidence type="ECO:0000256" key="2">
    <source>
        <dbReference type="ARBA" id="ARBA00004613"/>
    </source>
</evidence>
<dbReference type="EMBL" id="MU251464">
    <property type="protein sequence ID" value="KAG9234413.1"/>
    <property type="molecule type" value="Genomic_DNA"/>
</dbReference>
<evidence type="ECO:0000256" key="8">
    <source>
        <dbReference type="ARBA" id="ARBA00022801"/>
    </source>
</evidence>
<comment type="pathway">
    <text evidence="3">Glycan metabolism; cellulose degradation.</text>
</comment>
<evidence type="ECO:0000259" key="15">
    <source>
        <dbReference type="SMART" id="SM01217"/>
    </source>
</evidence>
<name>A0A9P7YIG3_9HELO</name>